<proteinExistence type="inferred from homology"/>
<dbReference type="SMART" id="SM00092">
    <property type="entry name" value="RNAse_Pc"/>
    <property type="match status" value="1"/>
</dbReference>
<dbReference type="KEGG" id="acs:100552474"/>
<keyword evidence="2" id="KW-0540">Nuclease</keyword>
<keyword evidence="8" id="KW-1185">Reference proteome</keyword>
<evidence type="ECO:0000256" key="5">
    <source>
        <dbReference type="SAM" id="SignalP"/>
    </source>
</evidence>
<dbReference type="GeneTree" id="ENSGT00940000157645"/>
<dbReference type="GO" id="GO:0003676">
    <property type="term" value="F:nucleic acid binding"/>
    <property type="evidence" value="ECO:0007669"/>
    <property type="project" value="InterPro"/>
</dbReference>
<dbReference type="InterPro" id="IPR036816">
    <property type="entry name" value="RNaseA-like_dom_sf"/>
</dbReference>
<dbReference type="PANTHER" id="PTHR11437">
    <property type="entry name" value="RIBONUCLEASE"/>
    <property type="match status" value="1"/>
</dbReference>
<dbReference type="OrthoDB" id="8573660at2759"/>
<reference evidence="7" key="3">
    <citation type="submission" date="2025-09" db="UniProtKB">
        <authorList>
            <consortium name="Ensembl"/>
        </authorList>
    </citation>
    <scope>IDENTIFICATION</scope>
</reference>
<evidence type="ECO:0000256" key="3">
    <source>
        <dbReference type="ARBA" id="ARBA00022759"/>
    </source>
</evidence>
<sequence length="141" mass="15936">MHFKGAGPVLFALLAMVFIVGTYAADYKTFLRQHYDNPKSNVGKRYCDTMMKRRGMTKPMCKAVNSFVHASKKQIIAVCGKDGKPYGNGLRRSKKQFSVTTCKHQGGSTRPPCKYKENKSNRYIVVRCSRGKPVHLDKTQI</sequence>
<feature type="domain" description="Ribonuclease A-domain" evidence="6">
    <location>
        <begin position="23"/>
        <end position="140"/>
    </location>
</feature>
<evidence type="ECO:0000259" key="6">
    <source>
        <dbReference type="SMART" id="SM00092"/>
    </source>
</evidence>
<dbReference type="GO" id="GO:0050830">
    <property type="term" value="P:defense response to Gram-positive bacterium"/>
    <property type="evidence" value="ECO:0000318"/>
    <property type="project" value="GO_Central"/>
</dbReference>
<comment type="similarity">
    <text evidence="1">Belongs to the pancreatic ribonuclease family.</text>
</comment>
<dbReference type="SUPFAM" id="SSF54076">
    <property type="entry name" value="RNase A-like"/>
    <property type="match status" value="1"/>
</dbReference>
<dbReference type="Pfam" id="PF00074">
    <property type="entry name" value="RnaseA"/>
    <property type="match status" value="1"/>
</dbReference>
<dbReference type="Gene3D" id="3.10.130.10">
    <property type="entry name" value="Ribonuclease A-like domain"/>
    <property type="match status" value="1"/>
</dbReference>
<evidence type="ECO:0000313" key="8">
    <source>
        <dbReference type="Proteomes" id="UP000001646"/>
    </source>
</evidence>
<dbReference type="FunFam" id="3.10.130.10:FF:000001">
    <property type="entry name" value="Ribonuclease pancreatic"/>
    <property type="match status" value="1"/>
</dbReference>
<dbReference type="GO" id="GO:0016787">
    <property type="term" value="F:hydrolase activity"/>
    <property type="evidence" value="ECO:0007669"/>
    <property type="project" value="UniProtKB-KW"/>
</dbReference>
<dbReference type="eggNOG" id="ENOG502S9Q1">
    <property type="taxonomic scope" value="Eukaryota"/>
</dbReference>
<dbReference type="AlphaFoldDB" id="H9GQ21"/>
<evidence type="ECO:0000256" key="2">
    <source>
        <dbReference type="ARBA" id="ARBA00022722"/>
    </source>
</evidence>
<dbReference type="CDD" id="cd06265">
    <property type="entry name" value="RNase_A_canonical"/>
    <property type="match status" value="1"/>
</dbReference>
<dbReference type="PRINTS" id="PR00794">
    <property type="entry name" value="RIBONUCLEASE"/>
</dbReference>
<dbReference type="InterPro" id="IPR001427">
    <property type="entry name" value="RNaseA"/>
</dbReference>
<feature type="chain" id="PRO_5003619559" description="Ribonuclease A-domain domain-containing protein" evidence="5">
    <location>
        <begin position="25"/>
        <end position="141"/>
    </location>
</feature>
<reference evidence="7" key="2">
    <citation type="submission" date="2025-08" db="UniProtKB">
        <authorList>
            <consortium name="Ensembl"/>
        </authorList>
    </citation>
    <scope>IDENTIFICATION</scope>
</reference>
<gene>
    <name evidence="7" type="primary">LOC100552474</name>
</gene>
<evidence type="ECO:0000313" key="7">
    <source>
        <dbReference type="Ensembl" id="ENSACAP00000017880.2"/>
    </source>
</evidence>
<dbReference type="Ensembl" id="ENSACAT00000021045.2">
    <property type="protein sequence ID" value="ENSACAP00000017880.2"/>
    <property type="gene ID" value="ENSACAG00000039328.1"/>
</dbReference>
<dbReference type="PANTHER" id="PTHR11437:SF65">
    <property type="entry name" value="ANGIOGENIN-2"/>
    <property type="match status" value="1"/>
</dbReference>
<organism evidence="7 8">
    <name type="scientific">Anolis carolinensis</name>
    <name type="common">Green anole</name>
    <name type="synonym">American chameleon</name>
    <dbReference type="NCBI Taxonomy" id="28377"/>
    <lineage>
        <taxon>Eukaryota</taxon>
        <taxon>Metazoa</taxon>
        <taxon>Chordata</taxon>
        <taxon>Craniata</taxon>
        <taxon>Vertebrata</taxon>
        <taxon>Euteleostomi</taxon>
        <taxon>Lepidosauria</taxon>
        <taxon>Squamata</taxon>
        <taxon>Bifurcata</taxon>
        <taxon>Unidentata</taxon>
        <taxon>Episquamata</taxon>
        <taxon>Toxicofera</taxon>
        <taxon>Iguania</taxon>
        <taxon>Dactyloidae</taxon>
        <taxon>Anolis</taxon>
    </lineage>
</organism>
<dbReference type="Proteomes" id="UP000001646">
    <property type="component" value="Unplaced"/>
</dbReference>
<dbReference type="GO" id="GO:0004519">
    <property type="term" value="F:endonuclease activity"/>
    <property type="evidence" value="ECO:0007669"/>
    <property type="project" value="UniProtKB-KW"/>
</dbReference>
<dbReference type="GeneID" id="100552474"/>
<dbReference type="InterPro" id="IPR023412">
    <property type="entry name" value="RNaseA_domain"/>
</dbReference>
<accession>H9GQ21</accession>
<dbReference type="HOGENOM" id="CLU_117006_3_1_1"/>
<dbReference type="OMA" id="FIHGNKG"/>
<dbReference type="GO" id="GO:0004540">
    <property type="term" value="F:RNA nuclease activity"/>
    <property type="evidence" value="ECO:0000318"/>
    <property type="project" value="GO_Central"/>
</dbReference>
<dbReference type="InParanoid" id="H9GQ21"/>
<name>H9GQ21_ANOCA</name>
<feature type="signal peptide" evidence="5">
    <location>
        <begin position="1"/>
        <end position="24"/>
    </location>
</feature>
<reference evidence="7" key="1">
    <citation type="submission" date="2009-12" db="EMBL/GenBank/DDBJ databases">
        <title>The Genome Sequence of Anolis carolinensis (Green Anole Lizard).</title>
        <authorList>
            <consortium name="The Genome Sequencing Platform"/>
            <person name="Di Palma F."/>
            <person name="Alfoldi J."/>
            <person name="Heiman D."/>
            <person name="Young S."/>
            <person name="Grabherr M."/>
            <person name="Johnson J."/>
            <person name="Lander E.S."/>
            <person name="Lindblad-Toh K."/>
        </authorList>
    </citation>
    <scope>NUCLEOTIDE SEQUENCE [LARGE SCALE GENOMIC DNA]</scope>
    <source>
        <strain evidence="7">JBL SC #1</strain>
    </source>
</reference>
<dbReference type="RefSeq" id="XP_003223927.3">
    <property type="nucleotide sequence ID" value="XM_003223879.4"/>
</dbReference>
<protein>
    <recommendedName>
        <fullName evidence="6">Ribonuclease A-domain domain-containing protein</fullName>
    </recommendedName>
</protein>
<dbReference type="Bgee" id="ENSACAG00000021050">
    <property type="expression patterns" value="Expressed in dewlap and 4 other cell types or tissues"/>
</dbReference>
<evidence type="ECO:0000256" key="1">
    <source>
        <dbReference type="ARBA" id="ARBA00005600"/>
    </source>
</evidence>
<keyword evidence="4" id="KW-0378">Hydrolase</keyword>
<evidence type="ECO:0000256" key="4">
    <source>
        <dbReference type="ARBA" id="ARBA00022801"/>
    </source>
</evidence>
<keyword evidence="5" id="KW-0732">Signal</keyword>
<keyword evidence="3" id="KW-0255">Endonuclease</keyword>